<gene>
    <name evidence="1" type="ORF">HID58_046319</name>
</gene>
<name>A0ABQ8AXI0_BRANA</name>
<protein>
    <submittedName>
        <fullName evidence="1">Uncharacterized protein</fullName>
    </submittedName>
</protein>
<evidence type="ECO:0000313" key="1">
    <source>
        <dbReference type="EMBL" id="KAH0896751.1"/>
    </source>
</evidence>
<dbReference type="EMBL" id="JAGKQM010000012">
    <property type="protein sequence ID" value="KAH0896751.1"/>
    <property type="molecule type" value="Genomic_DNA"/>
</dbReference>
<proteinExistence type="predicted"/>
<organism evidence="1 2">
    <name type="scientific">Brassica napus</name>
    <name type="common">Rape</name>
    <dbReference type="NCBI Taxonomy" id="3708"/>
    <lineage>
        <taxon>Eukaryota</taxon>
        <taxon>Viridiplantae</taxon>
        <taxon>Streptophyta</taxon>
        <taxon>Embryophyta</taxon>
        <taxon>Tracheophyta</taxon>
        <taxon>Spermatophyta</taxon>
        <taxon>Magnoliopsida</taxon>
        <taxon>eudicotyledons</taxon>
        <taxon>Gunneridae</taxon>
        <taxon>Pentapetalae</taxon>
        <taxon>rosids</taxon>
        <taxon>malvids</taxon>
        <taxon>Brassicales</taxon>
        <taxon>Brassicaceae</taxon>
        <taxon>Brassiceae</taxon>
        <taxon>Brassica</taxon>
    </lineage>
</organism>
<dbReference type="Proteomes" id="UP000824890">
    <property type="component" value="Unassembled WGS sequence"/>
</dbReference>
<accession>A0ABQ8AXI0</accession>
<sequence>MPNPSPIENLIFIMLAASLKPIVEIEKFSKRETSIESVLRQIQVLPLRRT</sequence>
<reference evidence="1 2" key="1">
    <citation type="submission" date="2021-05" db="EMBL/GenBank/DDBJ databases">
        <title>Genome Assembly of Synthetic Allotetraploid Brassica napus Reveals Homoeologous Exchanges between Subgenomes.</title>
        <authorList>
            <person name="Davis J.T."/>
        </authorList>
    </citation>
    <scope>NUCLEOTIDE SEQUENCE [LARGE SCALE GENOMIC DNA]</scope>
    <source>
        <strain evidence="2">cv. Da-Ae</strain>
        <tissue evidence="1">Seedling</tissue>
    </source>
</reference>
<comment type="caution">
    <text evidence="1">The sequence shown here is derived from an EMBL/GenBank/DDBJ whole genome shotgun (WGS) entry which is preliminary data.</text>
</comment>
<evidence type="ECO:0000313" key="2">
    <source>
        <dbReference type="Proteomes" id="UP000824890"/>
    </source>
</evidence>
<keyword evidence="2" id="KW-1185">Reference proteome</keyword>